<dbReference type="InterPro" id="IPR032466">
    <property type="entry name" value="Metal_Hydrolase"/>
</dbReference>
<evidence type="ECO:0000256" key="2">
    <source>
        <dbReference type="ARBA" id="ARBA00022723"/>
    </source>
</evidence>
<proteinExistence type="predicted"/>
<sequence>MHYAQHIKSACRSLLFLATALLAGGTAMNAMAKPPAHWFEQFKQQSDKSALYAFLYALPKGGDLHHHLSGSGYSQWWYDLATNENVNGGYRYYTKVNIKQCFGYGNNEFGQNPQLLLFKTIQHSRYNSLSHCEQSEYRPLTDLNSEQKNAWFNSIRLDKPFEGRAEFFERHWARLGDLTRNPTLMAEILVKNMQAFAREGVRYIEAQTNAKGVLKSDGSPYSPDEALDIFRQRLAKKDAQATGVTARLQYVLLRFLPHAEQELEWMYRFVDNNRDIYVGINMVGREDNDKGYPLRFLSTLRKLRQRIAHIPLAIHAGEVDEPNFHVRDTLLLGANRIGHGVNLIDDPDTMLLMRNERYLVEINLVSNLLLEYVDQYAEHPFPEYLRTGIPVALSTDDRGMWDSNMTDEYFVAVNEFNLSWPELISLGENSLKHAFVDEQTKNALLADYRARIKAFENAFIDKGQKSFTHSPSRYGLFICRQYSLCQATDK</sequence>
<gene>
    <name evidence="6" type="ORF">FX988_00348</name>
</gene>
<organism evidence="6 7">
    <name type="scientific">Paraglaciecola mesophila</name>
    <dbReference type="NCBI Taxonomy" id="197222"/>
    <lineage>
        <taxon>Bacteria</taxon>
        <taxon>Pseudomonadati</taxon>
        <taxon>Pseudomonadota</taxon>
        <taxon>Gammaproteobacteria</taxon>
        <taxon>Alteromonadales</taxon>
        <taxon>Alteromonadaceae</taxon>
        <taxon>Paraglaciecola</taxon>
    </lineage>
</organism>
<dbReference type="GO" id="GO:0004000">
    <property type="term" value="F:adenosine deaminase activity"/>
    <property type="evidence" value="ECO:0007669"/>
    <property type="project" value="TreeGrafter"/>
</dbReference>
<keyword evidence="2" id="KW-0479">Metal-binding</keyword>
<feature type="domain" description="Adenosine deaminase" evidence="5">
    <location>
        <begin position="156"/>
        <end position="446"/>
    </location>
</feature>
<dbReference type="PANTHER" id="PTHR11409">
    <property type="entry name" value="ADENOSINE DEAMINASE"/>
    <property type="match status" value="1"/>
</dbReference>
<evidence type="ECO:0000313" key="7">
    <source>
        <dbReference type="Proteomes" id="UP000464524"/>
    </source>
</evidence>
<feature type="chain" id="PRO_5032691915" evidence="4">
    <location>
        <begin position="33"/>
        <end position="490"/>
    </location>
</feature>
<evidence type="ECO:0000259" key="5">
    <source>
        <dbReference type="Pfam" id="PF00962"/>
    </source>
</evidence>
<dbReference type="GO" id="GO:0006154">
    <property type="term" value="P:adenosine catabolic process"/>
    <property type="evidence" value="ECO:0007669"/>
    <property type="project" value="TreeGrafter"/>
</dbReference>
<dbReference type="Proteomes" id="UP000464524">
    <property type="component" value="Chromosome"/>
</dbReference>
<protein>
    <submittedName>
        <fullName evidence="6">Aminodeoxyfutalosine deaminase</fullName>
        <ecNumber evidence="6">3.5.4.40</ecNumber>
    </submittedName>
</protein>
<accession>A0A857JEM4</accession>
<name>A0A857JEM4_9ALTE</name>
<dbReference type="AlphaFoldDB" id="A0A857JEM4"/>
<dbReference type="RefSeq" id="WP_160178058.1">
    <property type="nucleotide sequence ID" value="NZ_CP047656.1"/>
</dbReference>
<evidence type="ECO:0000256" key="3">
    <source>
        <dbReference type="ARBA" id="ARBA00022801"/>
    </source>
</evidence>
<dbReference type="KEGG" id="pmes:FX988_00348"/>
<dbReference type="GO" id="GO:0046103">
    <property type="term" value="P:inosine biosynthetic process"/>
    <property type="evidence" value="ECO:0007669"/>
    <property type="project" value="TreeGrafter"/>
</dbReference>
<evidence type="ECO:0000256" key="4">
    <source>
        <dbReference type="SAM" id="SignalP"/>
    </source>
</evidence>
<keyword evidence="4" id="KW-0732">Signal</keyword>
<keyword evidence="3 6" id="KW-0378">Hydrolase</keyword>
<dbReference type="PANTHER" id="PTHR11409:SF39">
    <property type="entry name" value="ADENOSINE DEAMINASE 2"/>
    <property type="match status" value="1"/>
</dbReference>
<dbReference type="Gene3D" id="3.20.20.140">
    <property type="entry name" value="Metal-dependent hydrolases"/>
    <property type="match status" value="1"/>
</dbReference>
<comment type="cofactor">
    <cofactor evidence="1">
        <name>Zn(2+)</name>
        <dbReference type="ChEBI" id="CHEBI:29105"/>
    </cofactor>
</comment>
<evidence type="ECO:0000313" key="6">
    <source>
        <dbReference type="EMBL" id="QHJ10136.1"/>
    </source>
</evidence>
<dbReference type="SUPFAM" id="SSF51556">
    <property type="entry name" value="Metallo-dependent hydrolases"/>
    <property type="match status" value="1"/>
</dbReference>
<evidence type="ECO:0000256" key="1">
    <source>
        <dbReference type="ARBA" id="ARBA00001947"/>
    </source>
</evidence>
<dbReference type="InterPro" id="IPR001365">
    <property type="entry name" value="A_deaminase_dom"/>
</dbReference>
<dbReference type="GO" id="GO:0046872">
    <property type="term" value="F:metal ion binding"/>
    <property type="evidence" value="ECO:0007669"/>
    <property type="project" value="UniProtKB-KW"/>
</dbReference>
<feature type="signal peptide" evidence="4">
    <location>
        <begin position="1"/>
        <end position="32"/>
    </location>
</feature>
<keyword evidence="7" id="KW-1185">Reference proteome</keyword>
<dbReference type="OrthoDB" id="105475at2"/>
<dbReference type="InterPro" id="IPR006330">
    <property type="entry name" value="Ado/ade_deaminase"/>
</dbReference>
<dbReference type="Pfam" id="PF00962">
    <property type="entry name" value="A_deaminase"/>
    <property type="match status" value="1"/>
</dbReference>
<reference evidence="6 7" key="1">
    <citation type="submission" date="2019-12" db="EMBL/GenBank/DDBJ databases">
        <title>Genome sequencing and assembly of endphytes of Porphyra tenera.</title>
        <authorList>
            <person name="Park J.M."/>
            <person name="Shin R."/>
            <person name="Jo S.H."/>
        </authorList>
    </citation>
    <scope>NUCLEOTIDE SEQUENCE [LARGE SCALE GENOMIC DNA]</scope>
    <source>
        <strain evidence="6 7">GPM4</strain>
    </source>
</reference>
<dbReference type="EMBL" id="CP047656">
    <property type="protein sequence ID" value="QHJ10136.1"/>
    <property type="molecule type" value="Genomic_DNA"/>
</dbReference>
<dbReference type="EC" id="3.5.4.40" evidence="6"/>